<gene>
    <name evidence="1" type="ORF">C7459_11783</name>
</gene>
<organism evidence="1 2">
    <name type="scientific">Tumebacillus permanentifrigoris</name>
    <dbReference type="NCBI Taxonomy" id="378543"/>
    <lineage>
        <taxon>Bacteria</taxon>
        <taxon>Bacillati</taxon>
        <taxon>Bacillota</taxon>
        <taxon>Bacilli</taxon>
        <taxon>Bacillales</taxon>
        <taxon>Alicyclobacillaceae</taxon>
        <taxon>Tumebacillus</taxon>
    </lineage>
</organism>
<comment type="caution">
    <text evidence="1">The sequence shown here is derived from an EMBL/GenBank/DDBJ whole genome shotgun (WGS) entry which is preliminary data.</text>
</comment>
<dbReference type="EMBL" id="QGGL01000017">
    <property type="protein sequence ID" value="PWK07484.1"/>
    <property type="molecule type" value="Genomic_DNA"/>
</dbReference>
<keyword evidence="2" id="KW-1185">Reference proteome</keyword>
<proteinExistence type="predicted"/>
<evidence type="ECO:0000313" key="2">
    <source>
        <dbReference type="Proteomes" id="UP000245634"/>
    </source>
</evidence>
<evidence type="ECO:0000313" key="1">
    <source>
        <dbReference type="EMBL" id="PWK07484.1"/>
    </source>
</evidence>
<dbReference type="AlphaFoldDB" id="A0A316D4S5"/>
<reference evidence="1 2" key="1">
    <citation type="submission" date="2018-05" db="EMBL/GenBank/DDBJ databases">
        <title>Genomic Encyclopedia of Type Strains, Phase IV (KMG-IV): sequencing the most valuable type-strain genomes for metagenomic binning, comparative biology and taxonomic classification.</title>
        <authorList>
            <person name="Goeker M."/>
        </authorList>
    </citation>
    <scope>NUCLEOTIDE SEQUENCE [LARGE SCALE GENOMIC DNA]</scope>
    <source>
        <strain evidence="1 2">DSM 18773</strain>
    </source>
</reference>
<protein>
    <submittedName>
        <fullName evidence="1">Uncharacterized protein</fullName>
    </submittedName>
</protein>
<name>A0A316D4S5_9BACL</name>
<dbReference type="Proteomes" id="UP000245634">
    <property type="component" value="Unassembled WGS sequence"/>
</dbReference>
<sequence length="56" mass="6507">MKKGHRRAYPPAVYFGYPDFRLSSRTTLTGATYACKPDFFLRCILVQQVEYGLDKE</sequence>
<accession>A0A316D4S5</accession>